<keyword evidence="3" id="KW-1185">Reference proteome</keyword>
<dbReference type="EMBL" id="QJNS01000155">
    <property type="protein sequence ID" value="RYO84728.1"/>
    <property type="molecule type" value="Genomic_DNA"/>
</dbReference>
<feature type="compositionally biased region" description="Low complexity" evidence="1">
    <location>
        <begin position="54"/>
        <end position="64"/>
    </location>
</feature>
<feature type="compositionally biased region" description="Low complexity" evidence="1">
    <location>
        <begin position="169"/>
        <end position="206"/>
    </location>
</feature>
<feature type="compositionally biased region" description="Basic and acidic residues" evidence="1">
    <location>
        <begin position="301"/>
        <end position="327"/>
    </location>
</feature>
<sequence>MDSHKGTYDSPSKASVVEEILQVLIDDITTSHTSNQDEETATEQHNLGNRPLGAAAATTATHSHTNTEHETALSREVEDILRGLIDEAIASAYEDEEGEPVPGGGGGGQRSALAALLARMTSEKRGGNPPAVIVISSDEEGGSSDDDEPFPRSLMRRSKRGKESSASLAGTPGTAATDTTGRSSDLPSPSSARSCGASTSGSGSSADVDAGRRETIVAKIQQRPAVEFPRHAYGRRQKRRYETSSEDDEGADRGRGRRRRSGRVGEQAPTLIDLTLDSESEGHGRADASASPAAAPGQQPPKEKNRQEQKQKHEGNDRQKRRPEPAGKRNSIGQMAAAAARSGKRWRYSEGAEIMARGFVADTGGFGGRPRV</sequence>
<accession>A0ABY0H4N9</accession>
<dbReference type="Proteomes" id="UP000294003">
    <property type="component" value="Unassembled WGS sequence"/>
</dbReference>
<protein>
    <submittedName>
        <fullName evidence="2">Uncharacterized protein</fullName>
    </submittedName>
</protein>
<proteinExistence type="predicted"/>
<name>A0ABY0H4N9_9PEZI</name>
<feature type="compositionally biased region" description="Acidic residues" evidence="1">
    <location>
        <begin position="137"/>
        <end position="148"/>
    </location>
</feature>
<feature type="region of interest" description="Disordered" evidence="1">
    <location>
        <begin position="91"/>
        <end position="345"/>
    </location>
</feature>
<evidence type="ECO:0000313" key="2">
    <source>
        <dbReference type="EMBL" id="RYO84728.1"/>
    </source>
</evidence>
<reference evidence="2 3" key="1">
    <citation type="submission" date="2018-06" db="EMBL/GenBank/DDBJ databases">
        <title>Complete Genomes of Monosporascus.</title>
        <authorList>
            <person name="Robinson A.J."/>
            <person name="Natvig D.O."/>
        </authorList>
    </citation>
    <scope>NUCLEOTIDE SEQUENCE [LARGE SCALE GENOMIC DNA]</scope>
    <source>
        <strain evidence="2 3">CBS 609.92</strain>
    </source>
</reference>
<comment type="caution">
    <text evidence="2">The sequence shown here is derived from an EMBL/GenBank/DDBJ whole genome shotgun (WGS) entry which is preliminary data.</text>
</comment>
<feature type="compositionally biased region" description="Low complexity" evidence="1">
    <location>
        <begin position="287"/>
        <end position="297"/>
    </location>
</feature>
<feature type="region of interest" description="Disordered" evidence="1">
    <location>
        <begin position="28"/>
        <end position="73"/>
    </location>
</feature>
<evidence type="ECO:0000313" key="3">
    <source>
        <dbReference type="Proteomes" id="UP000294003"/>
    </source>
</evidence>
<gene>
    <name evidence="2" type="ORF">DL762_005509</name>
</gene>
<organism evidence="2 3">
    <name type="scientific">Monosporascus cannonballus</name>
    <dbReference type="NCBI Taxonomy" id="155416"/>
    <lineage>
        <taxon>Eukaryota</taxon>
        <taxon>Fungi</taxon>
        <taxon>Dikarya</taxon>
        <taxon>Ascomycota</taxon>
        <taxon>Pezizomycotina</taxon>
        <taxon>Sordariomycetes</taxon>
        <taxon>Xylariomycetidae</taxon>
        <taxon>Xylariales</taxon>
        <taxon>Xylariales incertae sedis</taxon>
        <taxon>Monosporascus</taxon>
    </lineage>
</organism>
<evidence type="ECO:0000256" key="1">
    <source>
        <dbReference type="SAM" id="MobiDB-lite"/>
    </source>
</evidence>